<sequence length="340" mass="38701">MKAFKYFFFLVLIFTIGSCIYIAVQPNSFDVTRTRTIEAPSAVIYKNVIDFKNWESWSSWAETDPDLKISLSEQTKGINGAFFWEDKNGVGTIKTIETTPFNSIQQEMQISDFPVSSINWKFQPNEDGSTEVTWNVIGDDLPFLFKMFTVIKGGMEKQIGPHYERSLEKLDSMVVSDMKKYSIEINGFTEHSGGYYLYNTASCKIDNLKNKIDDLFPVIKNYASNNNIAVSGFPFIYYHTYDIENNAVIFSCCLPTNSRVITTQNDILTGQLEPFKTLKTTLKGNHANLKEAWDLSMTYISSSGFNFNENGPMLETYLTDSSNVPNPADWITEIYIALKD</sequence>
<dbReference type="InterPro" id="IPR029442">
    <property type="entry name" value="GyrI-like"/>
</dbReference>
<dbReference type="Gene3D" id="3.30.530.20">
    <property type="match status" value="1"/>
</dbReference>
<dbReference type="SUPFAM" id="SSF55136">
    <property type="entry name" value="Probable bacterial effector-binding domain"/>
    <property type="match status" value="1"/>
</dbReference>
<dbReference type="CDD" id="cd07818">
    <property type="entry name" value="SRPBCC_1"/>
    <property type="match status" value="1"/>
</dbReference>
<dbReference type="EMBL" id="JBAWKC010000004">
    <property type="protein sequence ID" value="MFH6769672.1"/>
    <property type="molecule type" value="Genomic_DNA"/>
</dbReference>
<comment type="caution">
    <text evidence="3">The sequence shown here is derived from an EMBL/GenBank/DDBJ whole genome shotgun (WGS) entry which is preliminary data.</text>
</comment>
<dbReference type="Pfam" id="PF10604">
    <property type="entry name" value="Polyketide_cyc2"/>
    <property type="match status" value="1"/>
</dbReference>
<organism evidence="3 4">
    <name type="scientific">Gaetbulibacter aquiaggeris</name>
    <dbReference type="NCBI Taxonomy" id="1735373"/>
    <lineage>
        <taxon>Bacteria</taxon>
        <taxon>Pseudomonadati</taxon>
        <taxon>Bacteroidota</taxon>
        <taxon>Flavobacteriia</taxon>
        <taxon>Flavobacteriales</taxon>
        <taxon>Flavobacteriaceae</taxon>
        <taxon>Gaetbulibacter</taxon>
    </lineage>
</organism>
<evidence type="ECO:0000256" key="1">
    <source>
        <dbReference type="SAM" id="Phobius"/>
    </source>
</evidence>
<protein>
    <submittedName>
        <fullName evidence="3">SRPBCC family protein</fullName>
    </submittedName>
</protein>
<dbReference type="Pfam" id="PF06445">
    <property type="entry name" value="GyrI-like"/>
    <property type="match status" value="1"/>
</dbReference>
<dbReference type="RefSeq" id="WP_395438895.1">
    <property type="nucleotide sequence ID" value="NZ_JBAWKC010000004.1"/>
</dbReference>
<evidence type="ECO:0000313" key="4">
    <source>
        <dbReference type="Proteomes" id="UP001610104"/>
    </source>
</evidence>
<keyword evidence="4" id="KW-1185">Reference proteome</keyword>
<evidence type="ECO:0000313" key="3">
    <source>
        <dbReference type="EMBL" id="MFH6769672.1"/>
    </source>
</evidence>
<keyword evidence="1" id="KW-0812">Transmembrane</keyword>
<dbReference type="Proteomes" id="UP001610104">
    <property type="component" value="Unassembled WGS sequence"/>
</dbReference>
<keyword evidence="1" id="KW-1133">Transmembrane helix</keyword>
<feature type="domain" description="AraC effector-binding" evidence="2">
    <location>
        <begin position="186"/>
        <end position="339"/>
    </location>
</feature>
<gene>
    <name evidence="3" type="ORF">V8G56_13045</name>
</gene>
<proteinExistence type="predicted"/>
<feature type="transmembrane region" description="Helical" evidence="1">
    <location>
        <begin position="6"/>
        <end position="24"/>
    </location>
</feature>
<accession>A0ABW7MS79</accession>
<dbReference type="InterPro" id="IPR011256">
    <property type="entry name" value="Reg_factor_effector_dom_sf"/>
</dbReference>
<dbReference type="InterPro" id="IPR023393">
    <property type="entry name" value="START-like_dom_sf"/>
</dbReference>
<reference evidence="3 4" key="1">
    <citation type="submission" date="2024-02" db="EMBL/GenBank/DDBJ databases">
        <title>A Gaetbulibacter species isolated from tidal flats and genomic insights of their niches.</title>
        <authorList>
            <person name="Ye Y."/>
        </authorList>
    </citation>
    <scope>NUCLEOTIDE SEQUENCE [LARGE SCALE GENOMIC DNA]</scope>
    <source>
        <strain evidence="3 4">KEM-8</strain>
    </source>
</reference>
<dbReference type="PROSITE" id="PS51257">
    <property type="entry name" value="PROKAR_LIPOPROTEIN"/>
    <property type="match status" value="1"/>
</dbReference>
<name>A0ABW7MS79_9FLAO</name>
<dbReference type="SUPFAM" id="SSF55961">
    <property type="entry name" value="Bet v1-like"/>
    <property type="match status" value="1"/>
</dbReference>
<dbReference type="Gene3D" id="3.20.80.10">
    <property type="entry name" value="Regulatory factor, effector binding domain"/>
    <property type="match status" value="1"/>
</dbReference>
<dbReference type="InterPro" id="IPR019587">
    <property type="entry name" value="Polyketide_cyclase/dehydratase"/>
</dbReference>
<keyword evidence="1" id="KW-0472">Membrane</keyword>
<dbReference type="InterPro" id="IPR010499">
    <property type="entry name" value="AraC_E-bd"/>
</dbReference>
<dbReference type="SMART" id="SM00871">
    <property type="entry name" value="AraC_E_bind"/>
    <property type="match status" value="1"/>
</dbReference>
<evidence type="ECO:0000259" key="2">
    <source>
        <dbReference type="SMART" id="SM00871"/>
    </source>
</evidence>